<feature type="transmembrane region" description="Helical" evidence="7">
    <location>
        <begin position="357"/>
        <end position="375"/>
    </location>
</feature>
<evidence type="ECO:0000256" key="6">
    <source>
        <dbReference type="ARBA" id="ARBA00023136"/>
    </source>
</evidence>
<evidence type="ECO:0000259" key="8">
    <source>
        <dbReference type="PROSITE" id="PS50850"/>
    </source>
</evidence>
<proteinExistence type="predicted"/>
<feature type="transmembrane region" description="Helical" evidence="7">
    <location>
        <begin position="312"/>
        <end position="336"/>
    </location>
</feature>
<feature type="transmembrane region" description="Helical" evidence="7">
    <location>
        <begin position="172"/>
        <end position="191"/>
    </location>
</feature>
<name>A0AAU8NAU3_9BACL</name>
<keyword evidence="5 7" id="KW-1133">Transmembrane helix</keyword>
<feature type="transmembrane region" description="Helical" evidence="7">
    <location>
        <begin position="229"/>
        <end position="253"/>
    </location>
</feature>
<dbReference type="AlphaFoldDB" id="A0AAU8NAU3"/>
<dbReference type="PROSITE" id="PS50850">
    <property type="entry name" value="MFS"/>
    <property type="match status" value="1"/>
</dbReference>
<keyword evidence="6 7" id="KW-0472">Membrane</keyword>
<dbReference type="SUPFAM" id="SSF103473">
    <property type="entry name" value="MFS general substrate transporter"/>
    <property type="match status" value="1"/>
</dbReference>
<keyword evidence="2" id="KW-0813">Transport</keyword>
<evidence type="ECO:0000256" key="4">
    <source>
        <dbReference type="ARBA" id="ARBA00022692"/>
    </source>
</evidence>
<dbReference type="RefSeq" id="WP_366292689.1">
    <property type="nucleotide sequence ID" value="NZ_CP159992.1"/>
</dbReference>
<feature type="transmembrane region" description="Helical" evidence="7">
    <location>
        <begin position="48"/>
        <end position="71"/>
    </location>
</feature>
<dbReference type="EMBL" id="CP159992">
    <property type="protein sequence ID" value="XCP94934.1"/>
    <property type="molecule type" value="Genomic_DNA"/>
</dbReference>
<feature type="domain" description="Major facilitator superfamily (MFS) profile" evidence="8">
    <location>
        <begin position="13"/>
        <end position="403"/>
    </location>
</feature>
<dbReference type="GO" id="GO:0005886">
    <property type="term" value="C:plasma membrane"/>
    <property type="evidence" value="ECO:0007669"/>
    <property type="project" value="UniProtKB-SubCell"/>
</dbReference>
<evidence type="ECO:0000256" key="3">
    <source>
        <dbReference type="ARBA" id="ARBA00022475"/>
    </source>
</evidence>
<keyword evidence="3" id="KW-1003">Cell membrane</keyword>
<comment type="subcellular location">
    <subcellularLocation>
        <location evidence="1">Cell membrane</location>
        <topology evidence="1">Multi-pass membrane protein</topology>
    </subcellularLocation>
</comment>
<dbReference type="PANTHER" id="PTHR43266:SF2">
    <property type="entry name" value="MAJOR FACILITATOR SUPERFAMILY (MFS) PROFILE DOMAIN-CONTAINING PROTEIN"/>
    <property type="match status" value="1"/>
</dbReference>
<keyword evidence="4 7" id="KW-0812">Transmembrane</keyword>
<sequence length="414" mass="44603">MKEVFNILRKEVRYQRLVTANFVSGIGDWFSSVAILSLLLQITGTGLAVGITLAARTLPFLFMGPIGGILADKMNKKVILMISDFARIFLALSLLFVNSSDTIWIAYVVTVGLVVFSALSSPARQSLIPQIVSKENLTTANAVDQSLNGINMTLGAVFGGVISAVLGHELAFVINTLTFLISGLIISTMSYDRKSVDIPASNEYQDTVGNPEQETTLWKEFRRSLMLKVIALQAIFWPIGGGAINILISVYGYQVYQEGNTGVGILYGALGFGFLISGFIASYFRKWMIQVVILSSVIEGLSHALMSQSSNLWIGAALISIATLGAGIGNASYTTLIMRTVPEQVLGRAFALSETTSNVMMALSMVGTGVLLKYFPAQQVGFWAGILIILSALTALPLLKLRSSDMVNLNTVSQ</sequence>
<feature type="transmembrane region" description="Helical" evidence="7">
    <location>
        <begin position="265"/>
        <end position="284"/>
    </location>
</feature>
<gene>
    <name evidence="9" type="ORF">ABXS70_28230</name>
</gene>
<dbReference type="InterPro" id="IPR020846">
    <property type="entry name" value="MFS_dom"/>
</dbReference>
<dbReference type="InterPro" id="IPR022324">
    <property type="entry name" value="Bacilysin_exporter_BacE_put"/>
</dbReference>
<feature type="transmembrane region" description="Helical" evidence="7">
    <location>
        <begin position="20"/>
        <end position="42"/>
    </location>
</feature>
<dbReference type="Pfam" id="PF07690">
    <property type="entry name" value="MFS_1"/>
    <property type="match status" value="1"/>
</dbReference>
<protein>
    <submittedName>
        <fullName evidence="9">MFS transporter</fullName>
    </submittedName>
</protein>
<dbReference type="InterPro" id="IPR011701">
    <property type="entry name" value="MFS"/>
</dbReference>
<evidence type="ECO:0000256" key="5">
    <source>
        <dbReference type="ARBA" id="ARBA00022989"/>
    </source>
</evidence>
<accession>A0AAU8NAU3</accession>
<feature type="transmembrane region" description="Helical" evidence="7">
    <location>
        <begin position="142"/>
        <end position="166"/>
    </location>
</feature>
<evidence type="ECO:0000256" key="1">
    <source>
        <dbReference type="ARBA" id="ARBA00004651"/>
    </source>
</evidence>
<evidence type="ECO:0000256" key="2">
    <source>
        <dbReference type="ARBA" id="ARBA00022448"/>
    </source>
</evidence>
<feature type="transmembrane region" description="Helical" evidence="7">
    <location>
        <begin position="381"/>
        <end position="399"/>
    </location>
</feature>
<dbReference type="Gene3D" id="1.20.1250.20">
    <property type="entry name" value="MFS general substrate transporter like domains"/>
    <property type="match status" value="1"/>
</dbReference>
<dbReference type="CDD" id="cd06173">
    <property type="entry name" value="MFS_MefA_like"/>
    <property type="match status" value="1"/>
</dbReference>
<organism evidence="9">
    <name type="scientific">Paenibacillus sp. AN1007</name>
    <dbReference type="NCBI Taxonomy" id="3151385"/>
    <lineage>
        <taxon>Bacteria</taxon>
        <taxon>Bacillati</taxon>
        <taxon>Bacillota</taxon>
        <taxon>Bacilli</taxon>
        <taxon>Bacillales</taxon>
        <taxon>Paenibacillaceae</taxon>
        <taxon>Paenibacillus</taxon>
    </lineage>
</organism>
<dbReference type="GO" id="GO:0022857">
    <property type="term" value="F:transmembrane transporter activity"/>
    <property type="evidence" value="ECO:0007669"/>
    <property type="project" value="InterPro"/>
</dbReference>
<feature type="transmembrane region" description="Helical" evidence="7">
    <location>
        <begin position="103"/>
        <end position="121"/>
    </location>
</feature>
<dbReference type="PRINTS" id="PR01988">
    <property type="entry name" value="EXPORTERBACE"/>
</dbReference>
<evidence type="ECO:0000313" key="9">
    <source>
        <dbReference type="EMBL" id="XCP94934.1"/>
    </source>
</evidence>
<dbReference type="PANTHER" id="PTHR43266">
    <property type="entry name" value="MACROLIDE-EFFLUX PROTEIN"/>
    <property type="match status" value="1"/>
</dbReference>
<reference evidence="9" key="1">
    <citation type="submission" date="2024-05" db="EMBL/GenBank/DDBJ databases">
        <title>Draft genome assemblies of 36 bacteria isolated from hibernating arctic ground squirrels.</title>
        <authorList>
            <person name="McKee H."/>
            <person name="Mullen L."/>
            <person name="Drown D.M."/>
            <person name="Duddleston K.N."/>
        </authorList>
    </citation>
    <scope>NUCLEOTIDE SEQUENCE</scope>
    <source>
        <strain evidence="9">AN1007</strain>
    </source>
</reference>
<feature type="transmembrane region" description="Helical" evidence="7">
    <location>
        <begin position="78"/>
        <end position="97"/>
    </location>
</feature>
<evidence type="ECO:0000256" key="7">
    <source>
        <dbReference type="SAM" id="Phobius"/>
    </source>
</evidence>
<dbReference type="InterPro" id="IPR036259">
    <property type="entry name" value="MFS_trans_sf"/>
</dbReference>